<proteinExistence type="predicted"/>
<accession>A0AAD7N701</accession>
<comment type="caution">
    <text evidence="2">The sequence shown here is derived from an EMBL/GenBank/DDBJ whole genome shotgun (WGS) entry which is preliminary data.</text>
</comment>
<protein>
    <submittedName>
        <fullName evidence="2">Uncharacterized protein</fullName>
    </submittedName>
</protein>
<organism evidence="2 3">
    <name type="scientific">Mycena metata</name>
    <dbReference type="NCBI Taxonomy" id="1033252"/>
    <lineage>
        <taxon>Eukaryota</taxon>
        <taxon>Fungi</taxon>
        <taxon>Dikarya</taxon>
        <taxon>Basidiomycota</taxon>
        <taxon>Agaricomycotina</taxon>
        <taxon>Agaricomycetes</taxon>
        <taxon>Agaricomycetidae</taxon>
        <taxon>Agaricales</taxon>
        <taxon>Marasmiineae</taxon>
        <taxon>Mycenaceae</taxon>
        <taxon>Mycena</taxon>
    </lineage>
</organism>
<evidence type="ECO:0000256" key="1">
    <source>
        <dbReference type="SAM" id="MobiDB-lite"/>
    </source>
</evidence>
<feature type="region of interest" description="Disordered" evidence="1">
    <location>
        <begin position="136"/>
        <end position="161"/>
    </location>
</feature>
<dbReference type="EMBL" id="JARKIB010000078">
    <property type="protein sequence ID" value="KAJ7747035.1"/>
    <property type="molecule type" value="Genomic_DNA"/>
</dbReference>
<sequence length="199" mass="22490">MGNYSDKPRISYIQLPPDIICIQFYVITGRARCRVHLQMQTLYCTTTEDRGVLNAVRSPRRWSVSATLRERYKVPPSVNFKSGKGGIEGGAGDGTREQGERCVLRASRFSASSASWCYICCSGMRVHPPLRLSRPRLAHHPRSHPPHRRARAAQGAHRPRHSRRFGCSLGRVHNQVAKCAQHHNNHKHPWSAKTRGRVG</sequence>
<reference evidence="2" key="1">
    <citation type="submission" date="2023-03" db="EMBL/GenBank/DDBJ databases">
        <title>Massive genome expansion in bonnet fungi (Mycena s.s.) driven by repeated elements and novel gene families across ecological guilds.</title>
        <authorList>
            <consortium name="Lawrence Berkeley National Laboratory"/>
            <person name="Harder C.B."/>
            <person name="Miyauchi S."/>
            <person name="Viragh M."/>
            <person name="Kuo A."/>
            <person name="Thoen E."/>
            <person name="Andreopoulos B."/>
            <person name="Lu D."/>
            <person name="Skrede I."/>
            <person name="Drula E."/>
            <person name="Henrissat B."/>
            <person name="Morin E."/>
            <person name="Kohler A."/>
            <person name="Barry K."/>
            <person name="LaButti K."/>
            <person name="Morin E."/>
            <person name="Salamov A."/>
            <person name="Lipzen A."/>
            <person name="Mereny Z."/>
            <person name="Hegedus B."/>
            <person name="Baldrian P."/>
            <person name="Stursova M."/>
            <person name="Weitz H."/>
            <person name="Taylor A."/>
            <person name="Grigoriev I.V."/>
            <person name="Nagy L.G."/>
            <person name="Martin F."/>
            <person name="Kauserud H."/>
        </authorList>
    </citation>
    <scope>NUCLEOTIDE SEQUENCE</scope>
    <source>
        <strain evidence="2">CBHHK182m</strain>
    </source>
</reference>
<evidence type="ECO:0000313" key="3">
    <source>
        <dbReference type="Proteomes" id="UP001215598"/>
    </source>
</evidence>
<name>A0AAD7N701_9AGAR</name>
<dbReference type="Proteomes" id="UP001215598">
    <property type="component" value="Unassembled WGS sequence"/>
</dbReference>
<dbReference type="AlphaFoldDB" id="A0AAD7N701"/>
<evidence type="ECO:0000313" key="2">
    <source>
        <dbReference type="EMBL" id="KAJ7747035.1"/>
    </source>
</evidence>
<keyword evidence="3" id="KW-1185">Reference proteome</keyword>
<gene>
    <name evidence="2" type="ORF">B0H16DRAFT_935001</name>
</gene>